<dbReference type="PANTHER" id="PTHR30137:SF8">
    <property type="entry name" value="BLR5498 PROTEIN"/>
    <property type="match status" value="1"/>
</dbReference>
<dbReference type="Pfam" id="PF00296">
    <property type="entry name" value="Bac_luciferase"/>
    <property type="match status" value="1"/>
</dbReference>
<dbReference type="PANTHER" id="PTHR30137">
    <property type="entry name" value="LUCIFERASE-LIKE MONOOXYGENASE"/>
    <property type="match status" value="1"/>
</dbReference>
<dbReference type="EMBL" id="JBHLWH010000021">
    <property type="protein sequence ID" value="MFC0248470.1"/>
    <property type="molecule type" value="Genomic_DNA"/>
</dbReference>
<evidence type="ECO:0000259" key="3">
    <source>
        <dbReference type="Pfam" id="PF00296"/>
    </source>
</evidence>
<keyword evidence="5" id="KW-1185">Reference proteome</keyword>
<gene>
    <name evidence="4" type="ORF">ACFFIO_08140</name>
</gene>
<feature type="domain" description="Luciferase-like" evidence="3">
    <location>
        <begin position="15"/>
        <end position="318"/>
    </location>
</feature>
<evidence type="ECO:0000256" key="2">
    <source>
        <dbReference type="ARBA" id="ARBA00023033"/>
    </source>
</evidence>
<evidence type="ECO:0000313" key="4">
    <source>
        <dbReference type="EMBL" id="MFC0248470.1"/>
    </source>
</evidence>
<dbReference type="InterPro" id="IPR036661">
    <property type="entry name" value="Luciferase-like_sf"/>
</dbReference>
<keyword evidence="1" id="KW-0560">Oxidoreductase</keyword>
<dbReference type="SUPFAM" id="SSF51679">
    <property type="entry name" value="Bacterial luciferase-like"/>
    <property type="match status" value="1"/>
</dbReference>
<evidence type="ECO:0000256" key="1">
    <source>
        <dbReference type="ARBA" id="ARBA00023002"/>
    </source>
</evidence>
<dbReference type="RefSeq" id="WP_378041080.1">
    <property type="nucleotide sequence ID" value="NZ_JBHLWH010000021.1"/>
</dbReference>
<dbReference type="InterPro" id="IPR050766">
    <property type="entry name" value="Bact_Lucif_Oxidored"/>
</dbReference>
<reference evidence="4 5" key="1">
    <citation type="submission" date="2024-09" db="EMBL/GenBank/DDBJ databases">
        <authorList>
            <person name="Sun Q."/>
            <person name="Mori K."/>
        </authorList>
    </citation>
    <scope>NUCLEOTIDE SEQUENCE [LARGE SCALE GENOMIC DNA]</scope>
    <source>
        <strain evidence="4 5">CCM 7609</strain>
    </source>
</reference>
<protein>
    <submittedName>
        <fullName evidence="4">LLM class flavin-dependent oxidoreductase</fullName>
    </submittedName>
</protein>
<sequence>MICLATYFGDGKLVMELGVYSFGDVQKDPATGRLGSTAEAMRNLVEAIRIADEVGLDYFGVGEHHTREMPASAAAVVLAGAATVTQQIRLGSSVTVLSTDDPVRVFQQFATVDALSNGRAEITADRGSSKEPYPLFGFELADYDQLYAEKLDLLQLLNQQETVTWSGRYRPALQDALVVPRPENGQLRLWLGTGGSPGSSVRAGRRGLPVVYGIIGGEPATFAPLADLYRQAAAQSNTPAENIRVGIANPGFVGEDGQKTRDAWWGHWATRMEMISAQRGFPMMSRDRYERTATGRGALFVGHPEEIAERIIDLHRVMGHDRQILEMDYGHVPHRDLLHSIELLGTRVKPLVDAELGTAMASTPSTPEGAPA</sequence>
<evidence type="ECO:0000313" key="5">
    <source>
        <dbReference type="Proteomes" id="UP001589766"/>
    </source>
</evidence>
<name>A0ABV6F4P0_9MICC</name>
<accession>A0ABV6F4P0</accession>
<dbReference type="InterPro" id="IPR011251">
    <property type="entry name" value="Luciferase-like_dom"/>
</dbReference>
<comment type="caution">
    <text evidence="4">The sequence shown here is derived from an EMBL/GenBank/DDBJ whole genome shotgun (WGS) entry which is preliminary data.</text>
</comment>
<proteinExistence type="predicted"/>
<dbReference type="Proteomes" id="UP001589766">
    <property type="component" value="Unassembled WGS sequence"/>
</dbReference>
<dbReference type="Gene3D" id="3.20.20.30">
    <property type="entry name" value="Luciferase-like domain"/>
    <property type="match status" value="1"/>
</dbReference>
<organism evidence="4 5">
    <name type="scientific">Citricoccus parietis</name>
    <dbReference type="NCBI Taxonomy" id="592307"/>
    <lineage>
        <taxon>Bacteria</taxon>
        <taxon>Bacillati</taxon>
        <taxon>Actinomycetota</taxon>
        <taxon>Actinomycetes</taxon>
        <taxon>Micrococcales</taxon>
        <taxon>Micrococcaceae</taxon>
        <taxon>Citricoccus</taxon>
    </lineage>
</organism>
<keyword evidence="2" id="KW-0503">Monooxygenase</keyword>